<dbReference type="Gene3D" id="1.20.5.1000">
    <property type="entry name" value="arf6 gtpase in complex with a specific effector, jip4"/>
    <property type="match status" value="1"/>
</dbReference>
<protein>
    <submittedName>
        <fullName evidence="6">CD209 antigen-like protein C</fullName>
    </submittedName>
</protein>
<keyword evidence="2" id="KW-1015">Disulfide bond</keyword>
<keyword evidence="3" id="KW-0175">Coiled coil</keyword>
<gene>
    <name evidence="6" type="primary">LOC115190554</name>
</gene>
<evidence type="ECO:0000256" key="1">
    <source>
        <dbReference type="ARBA" id="ARBA00022734"/>
    </source>
</evidence>
<organism evidence="6 7">
    <name type="scientific">Salmo trutta</name>
    <name type="common">Brown trout</name>
    <dbReference type="NCBI Taxonomy" id="8032"/>
    <lineage>
        <taxon>Eukaryota</taxon>
        <taxon>Metazoa</taxon>
        <taxon>Chordata</taxon>
        <taxon>Craniata</taxon>
        <taxon>Vertebrata</taxon>
        <taxon>Euteleostomi</taxon>
        <taxon>Actinopterygii</taxon>
        <taxon>Neopterygii</taxon>
        <taxon>Teleostei</taxon>
        <taxon>Protacanthopterygii</taxon>
        <taxon>Salmoniformes</taxon>
        <taxon>Salmonidae</taxon>
        <taxon>Salmoninae</taxon>
        <taxon>Salmo</taxon>
    </lineage>
</organism>
<dbReference type="InterPro" id="IPR001304">
    <property type="entry name" value="C-type_lectin-like"/>
</dbReference>
<evidence type="ECO:0000256" key="4">
    <source>
        <dbReference type="SAM" id="Phobius"/>
    </source>
</evidence>
<dbReference type="Gene3D" id="3.10.100.10">
    <property type="entry name" value="Mannose-Binding Protein A, subunit A"/>
    <property type="match status" value="1"/>
</dbReference>
<evidence type="ECO:0000256" key="3">
    <source>
        <dbReference type="SAM" id="Coils"/>
    </source>
</evidence>
<feature type="transmembrane region" description="Helical" evidence="4">
    <location>
        <begin position="43"/>
        <end position="66"/>
    </location>
</feature>
<name>A0A673W3G9_SALTR</name>
<dbReference type="Ensembl" id="ENSSTUT00000003706.1">
    <property type="protein sequence ID" value="ENSSTUP00000003493.1"/>
    <property type="gene ID" value="ENSSTUG00000001745.1"/>
</dbReference>
<dbReference type="InterPro" id="IPR033989">
    <property type="entry name" value="CD209-like_CTLD"/>
</dbReference>
<dbReference type="InParanoid" id="A0A673W3G9"/>
<dbReference type="AlphaFoldDB" id="A0A673W3G9"/>
<dbReference type="PROSITE" id="PS00615">
    <property type="entry name" value="C_TYPE_LECTIN_1"/>
    <property type="match status" value="1"/>
</dbReference>
<dbReference type="FunCoup" id="A0A673W3G9">
    <property type="interactions" value="495"/>
</dbReference>
<keyword evidence="7" id="KW-1185">Reference proteome</keyword>
<dbReference type="GeneTree" id="ENSGT01020000230338"/>
<dbReference type="CDD" id="cd03590">
    <property type="entry name" value="CLECT_DC-SIGN_like"/>
    <property type="match status" value="1"/>
</dbReference>
<feature type="domain" description="C-type lectin" evidence="5">
    <location>
        <begin position="243"/>
        <end position="364"/>
    </location>
</feature>
<dbReference type="PROSITE" id="PS50041">
    <property type="entry name" value="C_TYPE_LECTIN_2"/>
    <property type="match status" value="1"/>
</dbReference>
<dbReference type="InterPro" id="IPR016186">
    <property type="entry name" value="C-type_lectin-like/link_sf"/>
</dbReference>
<keyword evidence="4" id="KW-0472">Membrane</keyword>
<evidence type="ECO:0000256" key="2">
    <source>
        <dbReference type="ARBA" id="ARBA00023157"/>
    </source>
</evidence>
<keyword evidence="1" id="KW-0430">Lectin</keyword>
<dbReference type="InterPro" id="IPR018378">
    <property type="entry name" value="C-type_lectin_CS"/>
</dbReference>
<dbReference type="Pfam" id="PF00059">
    <property type="entry name" value="Lectin_C"/>
    <property type="match status" value="1"/>
</dbReference>
<keyword evidence="4" id="KW-1133">Transmembrane helix</keyword>
<feature type="coiled-coil region" evidence="3">
    <location>
        <begin position="105"/>
        <end position="220"/>
    </location>
</feature>
<dbReference type="InterPro" id="IPR050111">
    <property type="entry name" value="C-type_lectin/snaclec_domain"/>
</dbReference>
<dbReference type="Proteomes" id="UP000472277">
    <property type="component" value="Chromosome 4"/>
</dbReference>
<reference evidence="6" key="1">
    <citation type="submission" date="2025-08" db="UniProtKB">
        <authorList>
            <consortium name="Ensembl"/>
        </authorList>
    </citation>
    <scope>IDENTIFICATION</scope>
</reference>
<dbReference type="SMART" id="SM00034">
    <property type="entry name" value="CLECT"/>
    <property type="match status" value="1"/>
</dbReference>
<reference evidence="6" key="2">
    <citation type="submission" date="2025-09" db="UniProtKB">
        <authorList>
            <consortium name="Ensembl"/>
        </authorList>
    </citation>
    <scope>IDENTIFICATION</scope>
</reference>
<sequence>MANYVNKQVIELNEVTEENRNRTTRSMKIETQLSDERTRLYRLAAVCFGVLCVLQVILNVSLRLAFSRSNEERNQLQTCYNTTGLEQDRDQPDTSSRIIDLCTDRDQLQRERDQCRKNMNQLERERNQLLRGRDQSDTSSGITDLCTDRDQLQEEINQYRKNMNQLERERGQLLRYRDQSENTDDKNQLQERYNALTKDRDLLRNRVSVLTNEKVALEKRLSERGINICRKIEKSCPEGWRLLGSSCYFLSTEMKTWEESRLDCLNRGAYLVIINSLEEQQFLFGVNKRAWIGLTDSVTEGTWKWVDGTPLTTPSYWFSQQPDNGRDNPENGEEDCVELNTETWLPVKAWNDQSCLLNRYWICEKVV</sequence>
<evidence type="ECO:0000313" key="7">
    <source>
        <dbReference type="Proteomes" id="UP000472277"/>
    </source>
</evidence>
<evidence type="ECO:0000313" key="6">
    <source>
        <dbReference type="Ensembl" id="ENSSTUP00000003493.1"/>
    </source>
</evidence>
<dbReference type="InterPro" id="IPR016187">
    <property type="entry name" value="CTDL_fold"/>
</dbReference>
<dbReference type="GO" id="GO:0030246">
    <property type="term" value="F:carbohydrate binding"/>
    <property type="evidence" value="ECO:0007669"/>
    <property type="project" value="UniProtKB-KW"/>
</dbReference>
<accession>A0A673W3G9</accession>
<keyword evidence="4" id="KW-0812">Transmembrane</keyword>
<dbReference type="PANTHER" id="PTHR22803">
    <property type="entry name" value="MANNOSE, PHOSPHOLIPASE, LECTIN RECEPTOR RELATED"/>
    <property type="match status" value="1"/>
</dbReference>
<evidence type="ECO:0000259" key="5">
    <source>
        <dbReference type="PROSITE" id="PS50041"/>
    </source>
</evidence>
<proteinExistence type="predicted"/>
<dbReference type="SUPFAM" id="SSF56436">
    <property type="entry name" value="C-type lectin-like"/>
    <property type="match status" value="1"/>
</dbReference>